<organism evidence="2 3">
    <name type="scientific">Aquamicrobium terrae</name>
    <dbReference type="NCBI Taxonomy" id="1324945"/>
    <lineage>
        <taxon>Bacteria</taxon>
        <taxon>Pseudomonadati</taxon>
        <taxon>Pseudomonadota</taxon>
        <taxon>Alphaproteobacteria</taxon>
        <taxon>Hyphomicrobiales</taxon>
        <taxon>Phyllobacteriaceae</taxon>
        <taxon>Aquamicrobium</taxon>
    </lineage>
</organism>
<dbReference type="RefSeq" id="WP_354192080.1">
    <property type="nucleotide sequence ID" value="NZ_JBEPML010000001.1"/>
</dbReference>
<dbReference type="EMBL" id="JBEPML010000001">
    <property type="protein sequence ID" value="MET3790004.1"/>
    <property type="molecule type" value="Genomic_DNA"/>
</dbReference>
<keyword evidence="3" id="KW-1185">Reference proteome</keyword>
<accession>A0ABV2MU39</accession>
<proteinExistence type="predicted"/>
<feature type="chain" id="PRO_5046789440" evidence="1">
    <location>
        <begin position="25"/>
        <end position="105"/>
    </location>
</feature>
<dbReference type="PROSITE" id="PS51257">
    <property type="entry name" value="PROKAR_LIPOPROTEIN"/>
    <property type="match status" value="1"/>
</dbReference>
<dbReference type="Proteomes" id="UP001549076">
    <property type="component" value="Unassembled WGS sequence"/>
</dbReference>
<reference evidence="2 3" key="1">
    <citation type="submission" date="2024-06" db="EMBL/GenBank/DDBJ databases">
        <title>Genomic Encyclopedia of Type Strains, Phase IV (KMG-IV): sequencing the most valuable type-strain genomes for metagenomic binning, comparative biology and taxonomic classification.</title>
        <authorList>
            <person name="Goeker M."/>
        </authorList>
    </citation>
    <scope>NUCLEOTIDE SEQUENCE [LARGE SCALE GENOMIC DNA]</scope>
    <source>
        <strain evidence="2 3">DSM 27865</strain>
    </source>
</reference>
<comment type="caution">
    <text evidence="2">The sequence shown here is derived from an EMBL/GenBank/DDBJ whole genome shotgun (WGS) entry which is preliminary data.</text>
</comment>
<evidence type="ECO:0000313" key="3">
    <source>
        <dbReference type="Proteomes" id="UP001549076"/>
    </source>
</evidence>
<keyword evidence="1" id="KW-0732">Signal</keyword>
<evidence type="ECO:0000313" key="2">
    <source>
        <dbReference type="EMBL" id="MET3790004.1"/>
    </source>
</evidence>
<sequence>MKSPCPILPALLLAIALVSGCARGSVDPAQYQAASCPELDDAIGANSKDITATAVRRGKVANWKPPFWVPGVERGVDAIKGRQTTKIERLQGQGNTLIAERARRC</sequence>
<protein>
    <submittedName>
        <fullName evidence="2">Peptidoglycan hydrolase-like protein with peptidoglycan-binding domain</fullName>
    </submittedName>
</protein>
<gene>
    <name evidence="2" type="ORF">ABID37_000188</name>
</gene>
<name>A0ABV2MU39_9HYPH</name>
<feature type="signal peptide" evidence="1">
    <location>
        <begin position="1"/>
        <end position="24"/>
    </location>
</feature>
<evidence type="ECO:0000256" key="1">
    <source>
        <dbReference type="SAM" id="SignalP"/>
    </source>
</evidence>